<accession>A0A849C6S2</accession>
<dbReference type="AlphaFoldDB" id="A0A849C6S2"/>
<dbReference type="RefSeq" id="WP_067522708.1">
    <property type="nucleotide sequence ID" value="NZ_JABELX010000004.1"/>
</dbReference>
<reference evidence="2 3" key="1">
    <citation type="submission" date="2020-05" db="EMBL/GenBank/DDBJ databases">
        <title>MicrobeNet Type strains.</title>
        <authorList>
            <person name="Nicholson A.C."/>
        </authorList>
    </citation>
    <scope>NUCLEOTIDE SEQUENCE [LARGE SCALE GENOMIC DNA]</scope>
    <source>
        <strain evidence="2 3">JCM 3224</strain>
    </source>
</reference>
<name>A0A849C6S2_9NOCA</name>
<comment type="caution">
    <text evidence="2">The sequence shown here is derived from an EMBL/GenBank/DDBJ whole genome shotgun (WGS) entry which is preliminary data.</text>
</comment>
<evidence type="ECO:0000313" key="3">
    <source>
        <dbReference type="Proteomes" id="UP000586827"/>
    </source>
</evidence>
<evidence type="ECO:0000313" key="2">
    <source>
        <dbReference type="EMBL" id="NNH70579.1"/>
    </source>
</evidence>
<proteinExistence type="predicted"/>
<gene>
    <name evidence="2" type="ORF">HLB23_12020</name>
</gene>
<keyword evidence="1" id="KW-1133">Transmembrane helix</keyword>
<feature type="transmembrane region" description="Helical" evidence="1">
    <location>
        <begin position="75"/>
        <end position="96"/>
    </location>
</feature>
<evidence type="ECO:0000256" key="1">
    <source>
        <dbReference type="SAM" id="Phobius"/>
    </source>
</evidence>
<sequence length="140" mass="14290">MTATSPPRGVSARLLAVLAALAGIALVHGLQCEDGMPVPVSMSHSMTHSVETVGAADGPMDHLVTGALDAVENVIGAPMTLGGLLAACLVAILAWWSASALRMPRPIAAVACPIRAGPRRATRTALPRAPTLAQLCVLRT</sequence>
<dbReference type="Proteomes" id="UP000586827">
    <property type="component" value="Unassembled WGS sequence"/>
</dbReference>
<keyword evidence="1" id="KW-0812">Transmembrane</keyword>
<dbReference type="EMBL" id="JABELX010000004">
    <property type="protein sequence ID" value="NNH70579.1"/>
    <property type="molecule type" value="Genomic_DNA"/>
</dbReference>
<keyword evidence="3" id="KW-1185">Reference proteome</keyword>
<protein>
    <submittedName>
        <fullName evidence="2">Uncharacterized protein</fullName>
    </submittedName>
</protein>
<keyword evidence="1" id="KW-0472">Membrane</keyword>
<organism evidence="2 3">
    <name type="scientific">Nocardia uniformis</name>
    <dbReference type="NCBI Taxonomy" id="53432"/>
    <lineage>
        <taxon>Bacteria</taxon>
        <taxon>Bacillati</taxon>
        <taxon>Actinomycetota</taxon>
        <taxon>Actinomycetes</taxon>
        <taxon>Mycobacteriales</taxon>
        <taxon>Nocardiaceae</taxon>
        <taxon>Nocardia</taxon>
    </lineage>
</organism>